<accession>A0AAW1LSP7</accession>
<organism evidence="1 2">
    <name type="scientific">Popillia japonica</name>
    <name type="common">Japanese beetle</name>
    <dbReference type="NCBI Taxonomy" id="7064"/>
    <lineage>
        <taxon>Eukaryota</taxon>
        <taxon>Metazoa</taxon>
        <taxon>Ecdysozoa</taxon>
        <taxon>Arthropoda</taxon>
        <taxon>Hexapoda</taxon>
        <taxon>Insecta</taxon>
        <taxon>Pterygota</taxon>
        <taxon>Neoptera</taxon>
        <taxon>Endopterygota</taxon>
        <taxon>Coleoptera</taxon>
        <taxon>Polyphaga</taxon>
        <taxon>Scarabaeiformia</taxon>
        <taxon>Scarabaeidae</taxon>
        <taxon>Rutelinae</taxon>
        <taxon>Popillia</taxon>
    </lineage>
</organism>
<dbReference type="AlphaFoldDB" id="A0AAW1LSP7"/>
<dbReference type="Proteomes" id="UP001458880">
    <property type="component" value="Unassembled WGS sequence"/>
</dbReference>
<keyword evidence="2" id="KW-1185">Reference proteome</keyword>
<sequence length="120" mass="13167">MIGISRSSNANLATYAGKWIGMDTLETVSTTTIKCQFGNLCGKMDWNGYARNSIHHHHYDWLSHYDGRSNHSPVVAICPKSGTFVPALGGVDTGGCKCYFCRLPGNEDEQRGIVKPADRC</sequence>
<proteinExistence type="predicted"/>
<name>A0AAW1LSP7_POPJA</name>
<comment type="caution">
    <text evidence="1">The sequence shown here is derived from an EMBL/GenBank/DDBJ whole genome shotgun (WGS) entry which is preliminary data.</text>
</comment>
<protein>
    <submittedName>
        <fullName evidence="1">Uncharacterized protein</fullName>
    </submittedName>
</protein>
<reference evidence="1 2" key="1">
    <citation type="journal article" date="2024" name="BMC Genomics">
        <title>De novo assembly and annotation of Popillia japonica's genome with initial clues to its potential as an invasive pest.</title>
        <authorList>
            <person name="Cucini C."/>
            <person name="Boschi S."/>
            <person name="Funari R."/>
            <person name="Cardaioli E."/>
            <person name="Iannotti N."/>
            <person name="Marturano G."/>
            <person name="Paoli F."/>
            <person name="Bruttini M."/>
            <person name="Carapelli A."/>
            <person name="Frati F."/>
            <person name="Nardi F."/>
        </authorList>
    </citation>
    <scope>NUCLEOTIDE SEQUENCE [LARGE SCALE GENOMIC DNA]</scope>
    <source>
        <strain evidence="1">DMR45628</strain>
    </source>
</reference>
<dbReference type="EMBL" id="JASPKY010000110">
    <property type="protein sequence ID" value="KAK9736698.1"/>
    <property type="molecule type" value="Genomic_DNA"/>
</dbReference>
<evidence type="ECO:0000313" key="2">
    <source>
        <dbReference type="Proteomes" id="UP001458880"/>
    </source>
</evidence>
<gene>
    <name evidence="1" type="ORF">QE152_g11355</name>
</gene>
<evidence type="ECO:0000313" key="1">
    <source>
        <dbReference type="EMBL" id="KAK9736698.1"/>
    </source>
</evidence>